<proteinExistence type="predicted"/>
<dbReference type="EMBL" id="BKCJ010006741">
    <property type="protein sequence ID" value="GEU73707.1"/>
    <property type="molecule type" value="Genomic_DNA"/>
</dbReference>
<comment type="caution">
    <text evidence="1">The sequence shown here is derived from an EMBL/GenBank/DDBJ whole genome shotgun (WGS) entry which is preliminary data.</text>
</comment>
<reference evidence="1" key="1">
    <citation type="journal article" date="2019" name="Sci. Rep.">
        <title>Draft genome of Tanacetum cinerariifolium, the natural source of mosquito coil.</title>
        <authorList>
            <person name="Yamashiro T."/>
            <person name="Shiraishi A."/>
            <person name="Satake H."/>
            <person name="Nakayama K."/>
        </authorList>
    </citation>
    <scope>NUCLEOTIDE SEQUENCE</scope>
</reference>
<organism evidence="1">
    <name type="scientific">Tanacetum cinerariifolium</name>
    <name type="common">Dalmatian daisy</name>
    <name type="synonym">Chrysanthemum cinerariifolium</name>
    <dbReference type="NCBI Taxonomy" id="118510"/>
    <lineage>
        <taxon>Eukaryota</taxon>
        <taxon>Viridiplantae</taxon>
        <taxon>Streptophyta</taxon>
        <taxon>Embryophyta</taxon>
        <taxon>Tracheophyta</taxon>
        <taxon>Spermatophyta</taxon>
        <taxon>Magnoliopsida</taxon>
        <taxon>eudicotyledons</taxon>
        <taxon>Gunneridae</taxon>
        <taxon>Pentapetalae</taxon>
        <taxon>asterids</taxon>
        <taxon>campanulids</taxon>
        <taxon>Asterales</taxon>
        <taxon>Asteraceae</taxon>
        <taxon>Asteroideae</taxon>
        <taxon>Anthemideae</taxon>
        <taxon>Anthemidinae</taxon>
        <taxon>Tanacetum</taxon>
    </lineage>
</organism>
<evidence type="ECO:0000313" key="1">
    <source>
        <dbReference type="EMBL" id="GEU73707.1"/>
    </source>
</evidence>
<dbReference type="AlphaFoldDB" id="A0A6L2MKA5"/>
<name>A0A6L2MKA5_TANCI</name>
<accession>A0A6L2MKA5</accession>
<protein>
    <submittedName>
        <fullName evidence="1">Uncharacterized protein</fullName>
    </submittedName>
</protein>
<gene>
    <name evidence="1" type="ORF">Tci_045685</name>
</gene>
<sequence length="284" mass="32908">MADNETKSTMKEFKTNDLANYYSGITSITVNGKNAYELKGKFLDDLHDNNDNHDEVFDDGFFDFEEANNDDKQEISEIFRIETNLFNYETPLCMKFNEFNYLLKVDPELFTYVVVRTMTYDDYENEFNDELEDPWYKGGVPYEIGNHICEPFHFKNGKAKWPTCSSNEDGFCNGGELSGMVRVSYMTYFQDHEWYNDFMDGSLKNEAPEQKPVTPRKTKCSILALPCTLFFVPVNPGPQTFLEKCRISSLAISWVMGVVWMEKGVYLVDFECNCCEKRGGKRAV</sequence>